<dbReference type="SUPFAM" id="SSF54534">
    <property type="entry name" value="FKBP-like"/>
    <property type="match status" value="1"/>
</dbReference>
<dbReference type="Gene3D" id="1.10.4030.10">
    <property type="entry name" value="Porin chaperone SurA, peptide-binding domain"/>
    <property type="match status" value="1"/>
</dbReference>
<keyword evidence="7" id="KW-0143">Chaperone</keyword>
<dbReference type="InterPro" id="IPR000297">
    <property type="entry name" value="PPIase_PpiC"/>
</dbReference>
<evidence type="ECO:0000256" key="1">
    <source>
        <dbReference type="ARBA" id="ARBA00004382"/>
    </source>
</evidence>
<dbReference type="EMBL" id="FPJW01000001">
    <property type="protein sequence ID" value="SFX07891.1"/>
    <property type="molecule type" value="Genomic_DNA"/>
</dbReference>
<feature type="transmembrane region" description="Helical" evidence="12">
    <location>
        <begin position="12"/>
        <end position="30"/>
    </location>
</feature>
<dbReference type="GO" id="GO:0005886">
    <property type="term" value="C:plasma membrane"/>
    <property type="evidence" value="ECO:0007669"/>
    <property type="project" value="UniProtKB-SubCell"/>
</dbReference>
<keyword evidence="6 12" id="KW-0472">Membrane</keyword>
<evidence type="ECO:0000256" key="10">
    <source>
        <dbReference type="ARBA" id="ARBA00042775"/>
    </source>
</evidence>
<dbReference type="PANTHER" id="PTHR47529">
    <property type="entry name" value="PEPTIDYL-PROLYL CIS-TRANS ISOMERASE D"/>
    <property type="match status" value="1"/>
</dbReference>
<dbReference type="Gene3D" id="3.10.50.40">
    <property type="match status" value="1"/>
</dbReference>
<evidence type="ECO:0000256" key="9">
    <source>
        <dbReference type="ARBA" id="ARBA00040743"/>
    </source>
</evidence>
<dbReference type="AlphaFoldDB" id="A0A1K1U669"/>
<name>A0A1K1U669_9GAMM</name>
<dbReference type="SUPFAM" id="SSF109998">
    <property type="entry name" value="Triger factor/SurA peptide-binding domain-like"/>
    <property type="match status" value="1"/>
</dbReference>
<feature type="domain" description="PpiC" evidence="13">
    <location>
        <begin position="267"/>
        <end position="367"/>
    </location>
</feature>
<dbReference type="GO" id="GO:0003755">
    <property type="term" value="F:peptidyl-prolyl cis-trans isomerase activity"/>
    <property type="evidence" value="ECO:0007669"/>
    <property type="project" value="UniProtKB-KW"/>
</dbReference>
<evidence type="ECO:0000256" key="4">
    <source>
        <dbReference type="ARBA" id="ARBA00022692"/>
    </source>
</evidence>
<dbReference type="STRING" id="1122209.SAMN02745752_00455"/>
<keyword evidence="11 14" id="KW-0413">Isomerase</keyword>
<comment type="subcellular location">
    <subcellularLocation>
        <location evidence="1">Cell inner membrane</location>
        <topology evidence="1">Single-pass type II membrane protein</topology>
        <orientation evidence="1">Periplasmic side</orientation>
    </subcellularLocation>
</comment>
<dbReference type="Proteomes" id="UP000182350">
    <property type="component" value="Unassembled WGS sequence"/>
</dbReference>
<evidence type="ECO:0000256" key="8">
    <source>
        <dbReference type="ARBA" id="ARBA00038408"/>
    </source>
</evidence>
<dbReference type="PANTHER" id="PTHR47529:SF1">
    <property type="entry name" value="PERIPLASMIC CHAPERONE PPID"/>
    <property type="match status" value="1"/>
</dbReference>
<dbReference type="InterPro" id="IPR027304">
    <property type="entry name" value="Trigger_fact/SurA_dom_sf"/>
</dbReference>
<dbReference type="Pfam" id="PF13624">
    <property type="entry name" value="SurA_N_3"/>
    <property type="match status" value="1"/>
</dbReference>
<evidence type="ECO:0000256" key="7">
    <source>
        <dbReference type="ARBA" id="ARBA00023186"/>
    </source>
</evidence>
<keyword evidence="2" id="KW-1003">Cell membrane</keyword>
<keyword evidence="15" id="KW-1185">Reference proteome</keyword>
<sequence length="619" mass="70164">MLVKIREKSRGIVAYFLVGLIAIAFSMWGMDSLFTAMRGDPNELARVNGESISQFQVDRMAQQQMRQLLQSGQIDPEQLDMNLLRQFSLNQLIQEELLRQKAADLNMRVSDRQVERQIVRMRAFQDENGRFQQETFTQLLRQEGLSPAAFRAQLHEDLVNQQLLGGLSDSEFVLASELTEFQLLVGQQRDYRYRVIAAEDFISQVRITDEALEAFYREQIARFMTPEQIRVDYLIFDPASLVAGMNVSEEELQQEYQRYADTLRSQSSSYSAAHILLTYSNNAEKQAATQRLQEARQEVLAGADFAELARDLSEDLATARRGGELGPVQPGSLNAAFETALFAMSEPGQVSEVVETEFGLHLIQLLAREDASVPPLNEVREELRSRLLAQPLRAATSDKLEQLRNLSFSSESLKEVAEASGIELHQSGWLVRETLPSFWAESAVREALFSRDVIEDGWITEPLRLQDGRYLVLARDAYQPRQQQPLEAVADEVREHLTQVQATKMAREAATTQLEQLQAGETLRGNWREITGATRNTQNAPRDINREAFRLSNNNTAGLVTLANGDTALVELQRVQQGEVSQDQAELAQLRRLLLEDRGYRLQAGFVKQLESEAKIELR</sequence>
<keyword evidence="3" id="KW-0997">Cell inner membrane</keyword>
<evidence type="ECO:0000256" key="2">
    <source>
        <dbReference type="ARBA" id="ARBA00022475"/>
    </source>
</evidence>
<dbReference type="PROSITE" id="PS01096">
    <property type="entry name" value="PPIC_PPIASE_1"/>
    <property type="match status" value="1"/>
</dbReference>
<comment type="similarity">
    <text evidence="8">Belongs to the PpiD chaperone family.</text>
</comment>
<reference evidence="14 15" key="1">
    <citation type="submission" date="2016-11" db="EMBL/GenBank/DDBJ databases">
        <authorList>
            <person name="Jaros S."/>
            <person name="Januszkiewicz K."/>
            <person name="Wedrychowicz H."/>
        </authorList>
    </citation>
    <scope>NUCLEOTIDE SEQUENCE [LARGE SCALE GENOMIC DNA]</scope>
    <source>
        <strain evidence="14 15">DSM 21637</strain>
    </source>
</reference>
<dbReference type="InterPro" id="IPR052029">
    <property type="entry name" value="PpiD_chaperone"/>
</dbReference>
<keyword evidence="5 12" id="KW-1133">Transmembrane helix</keyword>
<evidence type="ECO:0000313" key="15">
    <source>
        <dbReference type="Proteomes" id="UP000182350"/>
    </source>
</evidence>
<evidence type="ECO:0000256" key="5">
    <source>
        <dbReference type="ARBA" id="ARBA00022989"/>
    </source>
</evidence>
<keyword evidence="11" id="KW-0697">Rotamase</keyword>
<organism evidence="14 15">
    <name type="scientific">Marinospirillum alkaliphilum DSM 21637</name>
    <dbReference type="NCBI Taxonomy" id="1122209"/>
    <lineage>
        <taxon>Bacteria</taxon>
        <taxon>Pseudomonadati</taxon>
        <taxon>Pseudomonadota</taxon>
        <taxon>Gammaproteobacteria</taxon>
        <taxon>Oceanospirillales</taxon>
        <taxon>Oceanospirillaceae</taxon>
        <taxon>Marinospirillum</taxon>
    </lineage>
</organism>
<evidence type="ECO:0000256" key="12">
    <source>
        <dbReference type="SAM" id="Phobius"/>
    </source>
</evidence>
<dbReference type="InterPro" id="IPR023058">
    <property type="entry name" value="PPIase_PpiC_CS"/>
</dbReference>
<evidence type="ECO:0000256" key="3">
    <source>
        <dbReference type="ARBA" id="ARBA00022519"/>
    </source>
</evidence>
<dbReference type="RefSeq" id="WP_072324674.1">
    <property type="nucleotide sequence ID" value="NZ_FPJW01000001.1"/>
</dbReference>
<keyword evidence="4 12" id="KW-0812">Transmembrane</keyword>
<protein>
    <recommendedName>
        <fullName evidence="9">Periplasmic chaperone PpiD</fullName>
    </recommendedName>
    <alternativeName>
        <fullName evidence="10">Periplasmic folding chaperone</fullName>
    </alternativeName>
</protein>
<dbReference type="PROSITE" id="PS50198">
    <property type="entry name" value="PPIC_PPIASE_2"/>
    <property type="match status" value="1"/>
</dbReference>
<evidence type="ECO:0000256" key="11">
    <source>
        <dbReference type="PROSITE-ProRule" id="PRU00278"/>
    </source>
</evidence>
<proteinExistence type="inferred from homology"/>
<dbReference type="Pfam" id="PF00639">
    <property type="entry name" value="Rotamase"/>
    <property type="match status" value="1"/>
</dbReference>
<gene>
    <name evidence="14" type="ORF">SAMN02745752_00455</name>
</gene>
<dbReference type="InterPro" id="IPR046357">
    <property type="entry name" value="PPIase_dom_sf"/>
</dbReference>
<evidence type="ECO:0000256" key="6">
    <source>
        <dbReference type="ARBA" id="ARBA00023136"/>
    </source>
</evidence>
<evidence type="ECO:0000259" key="13">
    <source>
        <dbReference type="PROSITE" id="PS50198"/>
    </source>
</evidence>
<accession>A0A1K1U669</accession>
<evidence type="ECO:0000313" key="14">
    <source>
        <dbReference type="EMBL" id="SFX07891.1"/>
    </source>
</evidence>
<dbReference type="OrthoDB" id="9812372at2"/>